<dbReference type="SUPFAM" id="SSF52317">
    <property type="entry name" value="Class I glutamine amidotransferase-like"/>
    <property type="match status" value="1"/>
</dbReference>
<dbReference type="AlphaFoldDB" id="A0A0C2ITU2"/>
<proteinExistence type="inferred from homology"/>
<feature type="domain" description="LD-carboxypeptidase C-terminal" evidence="4">
    <location>
        <begin position="217"/>
        <end position="344"/>
    </location>
</feature>
<comment type="similarity">
    <text evidence="1">Belongs to the peptidase S66 family.</text>
</comment>
<reference evidence="5 6" key="1">
    <citation type="journal article" date="2014" name="BMC Genomics">
        <title>Comparative genomics of the major fungal agents of human and animal Sporotrichosis: Sporothrix schenckii and Sporothrix brasiliensis.</title>
        <authorList>
            <person name="Teixeira M.M."/>
            <person name="de Almeida L.G."/>
            <person name="Kubitschek-Barreira P."/>
            <person name="Alves F.L."/>
            <person name="Kioshima E.S."/>
            <person name="Abadio A.K."/>
            <person name="Fernandes L."/>
            <person name="Derengowski L.S."/>
            <person name="Ferreira K.S."/>
            <person name="Souza R.C."/>
            <person name="Ruiz J.C."/>
            <person name="de Andrade N.C."/>
            <person name="Paes H.C."/>
            <person name="Nicola A.M."/>
            <person name="Albuquerque P."/>
            <person name="Gerber A.L."/>
            <person name="Martins V.P."/>
            <person name="Peconick L.D."/>
            <person name="Neto A.V."/>
            <person name="Chaucanez C.B."/>
            <person name="Silva P.A."/>
            <person name="Cunha O.L."/>
            <person name="de Oliveira F.F."/>
            <person name="dos Santos T.C."/>
            <person name="Barros A.L."/>
            <person name="Soares M.A."/>
            <person name="de Oliveira L.M."/>
            <person name="Marini M.M."/>
            <person name="Villalobos-Duno H."/>
            <person name="Cunha M.M."/>
            <person name="de Hoog S."/>
            <person name="da Silveira J.F."/>
            <person name="Henrissat B."/>
            <person name="Nino-Vega G.A."/>
            <person name="Cisalpino P.S."/>
            <person name="Mora-Montes H.M."/>
            <person name="Almeida S.R."/>
            <person name="Stajich J.E."/>
            <person name="Lopes-Bezerra L.M."/>
            <person name="Vasconcelos A.T."/>
            <person name="Felipe M.S."/>
        </authorList>
    </citation>
    <scope>NUCLEOTIDE SEQUENCE [LARGE SCALE GENOMIC DNA]</scope>
    <source>
        <strain evidence="5 6">5110</strain>
    </source>
</reference>
<dbReference type="Gene3D" id="3.40.50.10740">
    <property type="entry name" value="Class I glutamine amidotransferase-like"/>
    <property type="match status" value="1"/>
</dbReference>
<dbReference type="CDD" id="cd07062">
    <property type="entry name" value="Peptidase_S66_mccF_like"/>
    <property type="match status" value="1"/>
</dbReference>
<dbReference type="Pfam" id="PF17676">
    <property type="entry name" value="Peptidase_S66C"/>
    <property type="match status" value="1"/>
</dbReference>
<evidence type="ECO:0000313" key="5">
    <source>
        <dbReference type="EMBL" id="KIH92511.1"/>
    </source>
</evidence>
<dbReference type="InterPro" id="IPR027478">
    <property type="entry name" value="LdcA_N"/>
</dbReference>
<dbReference type="InterPro" id="IPR040449">
    <property type="entry name" value="Peptidase_S66_N"/>
</dbReference>
<keyword evidence="5" id="KW-0121">Carboxypeptidase</keyword>
<dbReference type="OrthoDB" id="5186469at2759"/>
<dbReference type="SUPFAM" id="SSF141986">
    <property type="entry name" value="LD-carboxypeptidase A C-terminal domain-like"/>
    <property type="match status" value="1"/>
</dbReference>
<dbReference type="InterPro" id="IPR040921">
    <property type="entry name" value="Peptidase_S66C"/>
</dbReference>
<gene>
    <name evidence="5" type="ORF">SPBR_02992</name>
</gene>
<protein>
    <submittedName>
        <fullName evidence="5">Peptidase u61 ld-carboxypeptidase a</fullName>
    </submittedName>
</protein>
<dbReference type="PIRSF" id="PIRSF028757">
    <property type="entry name" value="LD-carboxypeptidase"/>
    <property type="match status" value="1"/>
</dbReference>
<dbReference type="EMBL" id="AWTV01000006">
    <property type="protein sequence ID" value="KIH92511.1"/>
    <property type="molecule type" value="Genomic_DNA"/>
</dbReference>
<organism evidence="5 6">
    <name type="scientific">Sporothrix brasiliensis 5110</name>
    <dbReference type="NCBI Taxonomy" id="1398154"/>
    <lineage>
        <taxon>Eukaryota</taxon>
        <taxon>Fungi</taxon>
        <taxon>Dikarya</taxon>
        <taxon>Ascomycota</taxon>
        <taxon>Pezizomycotina</taxon>
        <taxon>Sordariomycetes</taxon>
        <taxon>Sordariomycetidae</taxon>
        <taxon>Ophiostomatales</taxon>
        <taxon>Ophiostomataceae</taxon>
        <taxon>Sporothrix</taxon>
    </lineage>
</organism>
<dbReference type="PANTHER" id="PTHR30237:SF4">
    <property type="entry name" value="LD-CARBOXYPEPTIDASE C-TERMINAL DOMAIN-CONTAINING PROTEIN"/>
    <property type="match status" value="1"/>
</dbReference>
<evidence type="ECO:0000256" key="2">
    <source>
        <dbReference type="ARBA" id="ARBA00022801"/>
    </source>
</evidence>
<dbReference type="GO" id="GO:0004180">
    <property type="term" value="F:carboxypeptidase activity"/>
    <property type="evidence" value="ECO:0007669"/>
    <property type="project" value="UniProtKB-KW"/>
</dbReference>
<dbReference type="InterPro" id="IPR029062">
    <property type="entry name" value="Class_I_gatase-like"/>
</dbReference>
<sequence>MPSTVLPKKLAPGATIAFVSPSARLNQTQLAVMARATALLTGRGYHVRELFTPDTGIQSSIDLRLAELRTAFTDPAIDAVVCTIGGSTFTELLPALIADTDLHAAIRANPKVVVGYSDITGLHWFLHALTGLRSFYGPGAIPELGEANNIDDNDTPRRFCAEHLFRAITDPTPIGDVARSPTYAPAVHPFWSDPASTEPPQLAPTTGWTWIRPGRAQGRLFGGCVTVMARLGGVPAVVPDWTGRIVFVETQVADDVVSGLPLNRVRAGLADLVAQGVFDAAAGVVVGRPFGYDTDEQRASYIDVLRGHLCEGRFADATFPILFNVDFGHTVPMVTLPYDALAELDSAKDRFAILESAVR</sequence>
<dbReference type="RefSeq" id="XP_040620521.1">
    <property type="nucleotide sequence ID" value="XM_040761295.1"/>
</dbReference>
<evidence type="ECO:0000313" key="6">
    <source>
        <dbReference type="Proteomes" id="UP000031575"/>
    </source>
</evidence>
<name>A0A0C2ITU2_9PEZI</name>
<keyword evidence="5" id="KW-0645">Protease</keyword>
<keyword evidence="6" id="KW-1185">Reference proteome</keyword>
<feature type="domain" description="LD-carboxypeptidase N-terminal" evidence="3">
    <location>
        <begin position="16"/>
        <end position="137"/>
    </location>
</feature>
<evidence type="ECO:0000256" key="1">
    <source>
        <dbReference type="ARBA" id="ARBA00010233"/>
    </source>
</evidence>
<dbReference type="InterPro" id="IPR003507">
    <property type="entry name" value="S66_fam"/>
</dbReference>
<comment type="caution">
    <text evidence="5">The sequence shown here is derived from an EMBL/GenBank/DDBJ whole genome shotgun (WGS) entry which is preliminary data.</text>
</comment>
<dbReference type="InterPro" id="IPR027461">
    <property type="entry name" value="Carboxypeptidase_A_C_sf"/>
</dbReference>
<evidence type="ECO:0000259" key="4">
    <source>
        <dbReference type="Pfam" id="PF17676"/>
    </source>
</evidence>
<keyword evidence="2" id="KW-0378">Hydrolase</keyword>
<evidence type="ECO:0000259" key="3">
    <source>
        <dbReference type="Pfam" id="PF02016"/>
    </source>
</evidence>
<dbReference type="VEuPathDB" id="FungiDB:SPBR_02992"/>
<dbReference type="Gene3D" id="3.50.30.60">
    <property type="entry name" value="LD-carboxypeptidase A C-terminal domain-like"/>
    <property type="match status" value="1"/>
</dbReference>
<dbReference type="Pfam" id="PF02016">
    <property type="entry name" value="Peptidase_S66"/>
    <property type="match status" value="1"/>
</dbReference>
<dbReference type="PANTHER" id="PTHR30237">
    <property type="entry name" value="MURAMOYLTETRAPEPTIDE CARBOXYPEPTIDASE"/>
    <property type="match status" value="1"/>
</dbReference>
<dbReference type="HOGENOM" id="CLU_034346_1_1_1"/>
<dbReference type="Proteomes" id="UP000031575">
    <property type="component" value="Unassembled WGS sequence"/>
</dbReference>
<dbReference type="GeneID" id="63676216"/>
<accession>A0A0C2ITU2</accession>